<protein>
    <submittedName>
        <fullName evidence="1">Erythromycin esterase family protein</fullName>
    </submittedName>
</protein>
<dbReference type="Pfam" id="PF05139">
    <property type="entry name" value="Erythro_esteras"/>
    <property type="match status" value="1"/>
</dbReference>
<dbReference type="InterPro" id="IPR052036">
    <property type="entry name" value="Hydrolase/PRTase-associated"/>
</dbReference>
<accession>A0A4Y6PW27</accession>
<gene>
    <name evidence="1" type="ORF">FIV42_17420</name>
</gene>
<dbReference type="InterPro" id="IPR007815">
    <property type="entry name" value="Emycin_Estase"/>
</dbReference>
<organism evidence="1 2">
    <name type="scientific">Persicimonas caeni</name>
    <dbReference type="NCBI Taxonomy" id="2292766"/>
    <lineage>
        <taxon>Bacteria</taxon>
        <taxon>Deltaproteobacteria</taxon>
        <taxon>Bradymonadales</taxon>
        <taxon>Bradymonadaceae</taxon>
        <taxon>Persicimonas</taxon>
    </lineage>
</organism>
<reference evidence="1 2" key="1">
    <citation type="submission" date="2019-06" db="EMBL/GenBank/DDBJ databases">
        <title>Persicimonas caeni gen. nov., sp. nov., a predatory bacterium isolated from solar saltern.</title>
        <authorList>
            <person name="Wang S."/>
        </authorList>
    </citation>
    <scope>NUCLEOTIDE SEQUENCE [LARGE SCALE GENOMIC DNA]</scope>
    <source>
        <strain evidence="1 2">YN101</strain>
    </source>
</reference>
<dbReference type="InterPro" id="IPR014622">
    <property type="entry name" value="UCP036794_erythomycin"/>
</dbReference>
<dbReference type="Proteomes" id="UP000315995">
    <property type="component" value="Chromosome"/>
</dbReference>
<sequence length="455" mass="52155">MTLSDPLEHLITQTAHPFRGSPRNLDPLVEQAADRRFVLLGEASHGTHEFYRVRAELTKRLIEEHGFSAVLVEADWPDAYRVNRYVQHARQEPDASEALGDFERYPRWMWRNEDVVELVEWMRVRNRDHAPADRAGFYGFDLYSLHRSMNAVIDYLDEHNPDAARRARERYACFDHFGPDAQAYGYTAGRRGAETCEDEVVEQLVELEQNRAQLLADKMRAHDGTTAEEEFFFAEQNARVAKNAEEYYRSMYYGRASTWNLRDQHMAETASSLLDHLQKQGSTSKAIIWAHNSHLGDARATAMSRRGEHNVGQLLRQRFGDQVLNVGFTTYEGAVTASSNWGSHAEYKRVRPGLAESFEALFHRAGPSYFLLDLHADAELDEALAEPRLERAIGVIYRPETERVSHYFDARLSEQFDWVIHMDVTSAVVPLDPSTLWQDAARGGVDMPETYPFGL</sequence>
<dbReference type="CDD" id="cd14728">
    <property type="entry name" value="Ere-like"/>
    <property type="match status" value="1"/>
</dbReference>
<dbReference type="Gene3D" id="3.30.1870.10">
    <property type="entry name" value="EreA-like, domain 2"/>
    <property type="match status" value="1"/>
</dbReference>
<keyword evidence="2" id="KW-1185">Reference proteome</keyword>
<dbReference type="GO" id="GO:0046677">
    <property type="term" value="P:response to antibiotic"/>
    <property type="evidence" value="ECO:0007669"/>
    <property type="project" value="InterPro"/>
</dbReference>
<dbReference type="Gene3D" id="3.40.1660.10">
    <property type="entry name" value="EreA-like (biosynthetic domain)"/>
    <property type="match status" value="1"/>
</dbReference>
<evidence type="ECO:0000313" key="1">
    <source>
        <dbReference type="EMBL" id="QDG52453.1"/>
    </source>
</evidence>
<dbReference type="AlphaFoldDB" id="A0A4Y6PW27"/>
<evidence type="ECO:0000313" key="2">
    <source>
        <dbReference type="Proteomes" id="UP000315995"/>
    </source>
</evidence>
<name>A0A4Y6PW27_PERCE</name>
<dbReference type="EMBL" id="CP041186">
    <property type="protein sequence ID" value="QDG52453.1"/>
    <property type="molecule type" value="Genomic_DNA"/>
</dbReference>
<dbReference type="SUPFAM" id="SSF159501">
    <property type="entry name" value="EreA/ChaN-like"/>
    <property type="match status" value="1"/>
</dbReference>
<dbReference type="RefSeq" id="WP_141198924.1">
    <property type="nucleotide sequence ID" value="NZ_CP041186.1"/>
</dbReference>
<dbReference type="OrthoDB" id="9810066at2"/>
<dbReference type="PANTHER" id="PTHR31299">
    <property type="entry name" value="ESTERASE, PUTATIVE (AFU_ORTHOLOGUE AFUA_1G05850)-RELATED"/>
    <property type="match status" value="1"/>
</dbReference>
<accession>A0A5B8Y6V9</accession>
<dbReference type="PIRSF" id="PIRSF036794">
    <property type="entry name" value="UCP_erythr_ester"/>
    <property type="match status" value="1"/>
</dbReference>
<dbReference type="PANTHER" id="PTHR31299:SF0">
    <property type="entry name" value="ESTERASE, PUTATIVE (AFU_ORTHOLOGUE AFUA_1G05850)-RELATED"/>
    <property type="match status" value="1"/>
</dbReference>
<proteinExistence type="predicted"/>
<dbReference type="Gene3D" id="1.20.1440.30">
    <property type="entry name" value="Biosynthetic Protein domain"/>
    <property type="match status" value="1"/>
</dbReference>